<proteinExistence type="inferred from homology"/>
<dbReference type="GO" id="GO:0030193">
    <property type="term" value="P:regulation of blood coagulation"/>
    <property type="evidence" value="ECO:0007669"/>
    <property type="project" value="Ensembl"/>
</dbReference>
<organism evidence="4 5">
    <name type="scientific">Hippocampus comes</name>
    <name type="common">Tiger tail seahorse</name>
    <dbReference type="NCBI Taxonomy" id="109280"/>
    <lineage>
        <taxon>Eukaryota</taxon>
        <taxon>Metazoa</taxon>
        <taxon>Chordata</taxon>
        <taxon>Craniata</taxon>
        <taxon>Vertebrata</taxon>
        <taxon>Euteleostomi</taxon>
        <taxon>Actinopterygii</taxon>
        <taxon>Neopterygii</taxon>
        <taxon>Teleostei</taxon>
        <taxon>Neoteleostei</taxon>
        <taxon>Acanthomorphata</taxon>
        <taxon>Syngnathiaria</taxon>
        <taxon>Syngnathiformes</taxon>
        <taxon>Syngnathoidei</taxon>
        <taxon>Syngnathidae</taxon>
        <taxon>Hippocampus</taxon>
    </lineage>
</organism>
<dbReference type="InterPro" id="IPR000215">
    <property type="entry name" value="Serpin_fam"/>
</dbReference>
<comment type="similarity">
    <text evidence="1">Belongs to the serpin family.</text>
</comment>
<dbReference type="SMART" id="SM00093">
    <property type="entry name" value="SERPIN"/>
    <property type="match status" value="1"/>
</dbReference>
<evidence type="ECO:0000256" key="1">
    <source>
        <dbReference type="RuleBase" id="RU000411"/>
    </source>
</evidence>
<accession>A0A3Q3DP27</accession>
<evidence type="ECO:0000256" key="2">
    <source>
        <dbReference type="SAM" id="SignalP"/>
    </source>
</evidence>
<dbReference type="Pfam" id="PF00079">
    <property type="entry name" value="Serpin"/>
    <property type="match status" value="2"/>
</dbReference>
<dbReference type="InterPro" id="IPR023796">
    <property type="entry name" value="Serpin_dom"/>
</dbReference>
<dbReference type="InterPro" id="IPR042185">
    <property type="entry name" value="Serpin_sf_2"/>
</dbReference>
<dbReference type="AlphaFoldDB" id="A0A3Q3DP27"/>
<feature type="chain" id="PRO_5018543495" evidence="2">
    <location>
        <begin position="27"/>
        <end position="409"/>
    </location>
</feature>
<evidence type="ECO:0000259" key="3">
    <source>
        <dbReference type="SMART" id="SM00093"/>
    </source>
</evidence>
<sequence>MAAAVTVGMASCHWLFLLSVLSLASGRAPEDPCGIKAKDAALEPRCVYRAPEGEPADREDLEASVPRATDRRVWELSVANARFALSLYRRVALGRTADSNVFLSPLGVSAAFSVTKLGACGRTLEEIMKVFEFDSVTGRTSAQVHFYFAKLLCRLQRTKDASTELAVATRLFGDRSLRFDAAYQNISRRVYGAEMMSLDLRGEPEASRGAINAWVANKTENNIRDALPAGAIGADAVLVLVNSIYFKGRWLREFHEEDAYVAPFHVDARRHCSVQMMFQENTFRSARLPAYECTKARACCVQGSWTAAAAAAFPSATPSTKPSWRCVPRPIGGFSRPLTRARAQVNELGSEASASSAAVASGRSIKLDAQVLRADRPFLLLIREKTIDAFLFVGRVARPCRPRAAGPRP</sequence>
<dbReference type="Ensembl" id="ENSHCOT00000028705.1">
    <property type="protein sequence ID" value="ENSHCOP00000016960.1"/>
    <property type="gene ID" value="ENSHCOG00000020787.1"/>
</dbReference>
<dbReference type="Proteomes" id="UP000264820">
    <property type="component" value="Unplaced"/>
</dbReference>
<feature type="signal peptide" evidence="2">
    <location>
        <begin position="1"/>
        <end position="26"/>
    </location>
</feature>
<feature type="domain" description="Serpin" evidence="3">
    <location>
        <begin position="85"/>
        <end position="399"/>
    </location>
</feature>
<dbReference type="Gene3D" id="3.30.497.10">
    <property type="entry name" value="Antithrombin, subunit I, domain 2"/>
    <property type="match status" value="2"/>
</dbReference>
<dbReference type="GO" id="GO:0004867">
    <property type="term" value="F:serine-type endopeptidase inhibitor activity"/>
    <property type="evidence" value="ECO:0007669"/>
    <property type="project" value="InterPro"/>
</dbReference>
<keyword evidence="5" id="KW-1185">Reference proteome</keyword>
<keyword evidence="2" id="KW-0732">Signal</keyword>
<dbReference type="PANTHER" id="PTHR11461:SF53">
    <property type="entry name" value="ANTITHROMBIN-III"/>
    <property type="match status" value="1"/>
</dbReference>
<reference evidence="4" key="1">
    <citation type="submission" date="2025-08" db="UniProtKB">
        <authorList>
            <consortium name="Ensembl"/>
        </authorList>
    </citation>
    <scope>IDENTIFICATION</scope>
</reference>
<dbReference type="Gene3D" id="2.30.39.10">
    <property type="entry name" value="Alpha-1-antitrypsin, domain 1"/>
    <property type="match status" value="2"/>
</dbReference>
<dbReference type="GO" id="GO:0005615">
    <property type="term" value="C:extracellular space"/>
    <property type="evidence" value="ECO:0007669"/>
    <property type="project" value="InterPro"/>
</dbReference>
<dbReference type="InterPro" id="IPR042178">
    <property type="entry name" value="Serpin_sf_1"/>
</dbReference>
<dbReference type="GeneTree" id="ENSGT00940000157967"/>
<name>A0A3Q3DP27_HIPCM</name>
<dbReference type="InterPro" id="IPR036186">
    <property type="entry name" value="Serpin_sf"/>
</dbReference>
<dbReference type="GO" id="GO:0071391">
    <property type="term" value="P:cellular response to estrogen stimulus"/>
    <property type="evidence" value="ECO:0007669"/>
    <property type="project" value="Ensembl"/>
</dbReference>
<dbReference type="PROSITE" id="PS00284">
    <property type="entry name" value="SERPIN"/>
    <property type="match status" value="1"/>
</dbReference>
<dbReference type="InterPro" id="IPR023795">
    <property type="entry name" value="Serpin_CS"/>
</dbReference>
<dbReference type="SUPFAM" id="SSF56574">
    <property type="entry name" value="Serpins"/>
    <property type="match status" value="2"/>
</dbReference>
<evidence type="ECO:0000313" key="4">
    <source>
        <dbReference type="Ensembl" id="ENSHCOP00000016960.1"/>
    </source>
</evidence>
<evidence type="ECO:0000313" key="5">
    <source>
        <dbReference type="Proteomes" id="UP000264820"/>
    </source>
</evidence>
<protein>
    <submittedName>
        <fullName evidence="4">Serpin peptidase inhibitor, clade C (antithrombin), member 1</fullName>
    </submittedName>
</protein>
<dbReference type="OMA" id="FKYARIN"/>
<reference evidence="4" key="2">
    <citation type="submission" date="2025-09" db="UniProtKB">
        <authorList>
            <consortium name="Ensembl"/>
        </authorList>
    </citation>
    <scope>IDENTIFICATION</scope>
</reference>
<dbReference type="STRING" id="109280.ENSHCOP00000016960"/>
<dbReference type="PANTHER" id="PTHR11461">
    <property type="entry name" value="SERINE PROTEASE INHIBITOR, SERPIN"/>
    <property type="match status" value="1"/>
</dbReference>